<feature type="compositionally biased region" description="Low complexity" evidence="1">
    <location>
        <begin position="28"/>
        <end position="49"/>
    </location>
</feature>
<dbReference type="Proteomes" id="UP001236800">
    <property type="component" value="Chromosome"/>
</dbReference>
<protein>
    <submittedName>
        <fullName evidence="2">Uncharacterized protein</fullName>
    </submittedName>
</protein>
<reference evidence="2" key="1">
    <citation type="submission" date="2023-08" db="EMBL/GenBank/DDBJ databases">
        <title>Complete genome sequence of Shewanella oncorhynchi Z-P2, a siderophore putrebactin-producing bacterium.</title>
        <authorList>
            <person name="Zhang Y."/>
        </authorList>
    </citation>
    <scope>NUCLEOTIDE SEQUENCE</scope>
    <source>
        <strain evidence="2">Z-P2</strain>
    </source>
</reference>
<sequence>MNSILNAFNLNRSSASIADAYGAYGANSQKTSTAKTDTTTETNKTQTDATKPDNGKTDEIALSPRAQRAQKIQSMAKDFFADGQFGVADIPALVSRLQKDGILSDVQLERLSKNGITVPSTTTPTKQSLQDFLDDEIKSLAKKSPNNPLINTLVDAKNVLTNMDDAQSPVLAQKATKVLSQLTDYLNSEPPLTDAQKQQWQGLKSMMQLASSMGAHQSASGQLSSYLALAKR</sequence>
<dbReference type="RefSeq" id="WP_306682392.1">
    <property type="nucleotide sequence ID" value="NZ_CP132914.1"/>
</dbReference>
<name>A0AA50Q4X2_9GAMM</name>
<feature type="region of interest" description="Disordered" evidence="1">
    <location>
        <begin position="28"/>
        <end position="58"/>
    </location>
</feature>
<dbReference type="EMBL" id="CP132914">
    <property type="protein sequence ID" value="WMB71556.1"/>
    <property type="molecule type" value="Genomic_DNA"/>
</dbReference>
<proteinExistence type="predicted"/>
<dbReference type="KEGG" id="sog:RA178_14100"/>
<dbReference type="AlphaFoldDB" id="A0AA50Q4X2"/>
<dbReference type="GeneID" id="301340337"/>
<gene>
    <name evidence="2" type="ORF">RA178_14100</name>
</gene>
<organism evidence="2">
    <name type="scientific">Shewanella oncorhynchi</name>
    <dbReference type="NCBI Taxonomy" id="2726434"/>
    <lineage>
        <taxon>Bacteria</taxon>
        <taxon>Pseudomonadati</taxon>
        <taxon>Pseudomonadota</taxon>
        <taxon>Gammaproteobacteria</taxon>
        <taxon>Alteromonadales</taxon>
        <taxon>Shewanellaceae</taxon>
        <taxon>Shewanella</taxon>
    </lineage>
</organism>
<accession>A0AA50Q4X2</accession>
<evidence type="ECO:0000256" key="1">
    <source>
        <dbReference type="SAM" id="MobiDB-lite"/>
    </source>
</evidence>
<evidence type="ECO:0000313" key="2">
    <source>
        <dbReference type="EMBL" id="WMB71556.1"/>
    </source>
</evidence>